<dbReference type="InterPro" id="IPR038132">
    <property type="entry name" value="Vps16_C_sf"/>
</dbReference>
<dbReference type="AlphaFoldDB" id="A0A5N5SR98"/>
<evidence type="ECO:0000256" key="5">
    <source>
        <dbReference type="ARBA" id="ARBA00023329"/>
    </source>
</evidence>
<evidence type="ECO:0000256" key="2">
    <source>
        <dbReference type="ARBA" id="ARBA00004541"/>
    </source>
</evidence>
<evidence type="ECO:0000256" key="3">
    <source>
        <dbReference type="ARBA" id="ARBA00004603"/>
    </source>
</evidence>
<feature type="compositionally biased region" description="Polar residues" evidence="6">
    <location>
        <begin position="37"/>
        <end position="56"/>
    </location>
</feature>
<evidence type="ECO:0000313" key="7">
    <source>
        <dbReference type="EMBL" id="KAB7496661.1"/>
    </source>
</evidence>
<dbReference type="PANTHER" id="PTHR13364:SF6">
    <property type="entry name" value="SPERMATOGENESIS-DEFECTIVE PROTEIN 39 HOMOLOG"/>
    <property type="match status" value="1"/>
</dbReference>
<dbReference type="EMBL" id="SEYY01021140">
    <property type="protein sequence ID" value="KAB7496661.1"/>
    <property type="molecule type" value="Genomic_DNA"/>
</dbReference>
<evidence type="ECO:0000256" key="1">
    <source>
        <dbReference type="ARBA" id="ARBA00004412"/>
    </source>
</evidence>
<dbReference type="GO" id="GO:0005770">
    <property type="term" value="C:late endosome"/>
    <property type="evidence" value="ECO:0007669"/>
    <property type="project" value="UniProtKB-SubCell"/>
</dbReference>
<feature type="compositionally biased region" description="Polar residues" evidence="6">
    <location>
        <begin position="1"/>
        <end position="16"/>
    </location>
</feature>
<evidence type="ECO:0000256" key="6">
    <source>
        <dbReference type="SAM" id="MobiDB-lite"/>
    </source>
</evidence>
<dbReference type="Gene3D" id="1.10.150.780">
    <property type="entry name" value="Vps16, C-terminal region"/>
    <property type="match status" value="1"/>
</dbReference>
<dbReference type="GO" id="GO:0005769">
    <property type="term" value="C:early endosome"/>
    <property type="evidence" value="ECO:0007669"/>
    <property type="project" value="UniProtKB-SubCell"/>
</dbReference>
<evidence type="ECO:0000256" key="4">
    <source>
        <dbReference type="ARBA" id="ARBA00022753"/>
    </source>
</evidence>
<protein>
    <submittedName>
        <fullName evidence="7">Spermatogenesis-defective protein 39-like protein</fullName>
    </submittedName>
</protein>
<feature type="region of interest" description="Disordered" evidence="6">
    <location>
        <begin position="1"/>
        <end position="64"/>
    </location>
</feature>
<dbReference type="PANTHER" id="PTHR13364">
    <property type="entry name" value="DEFECTIVE SPERMATOGENESIS PROTEIN 39"/>
    <property type="match status" value="1"/>
</dbReference>
<keyword evidence="5" id="KW-0968">Cytoplasmic vesicle</keyword>
<evidence type="ECO:0000313" key="8">
    <source>
        <dbReference type="Proteomes" id="UP000326759"/>
    </source>
</evidence>
<accession>A0A5N5SR98</accession>
<dbReference type="InterPro" id="IPR040057">
    <property type="entry name" value="Spe-39"/>
</dbReference>
<proteinExistence type="predicted"/>
<sequence>MDDFWNNSETAPSTLDNFFDEESDVNWTGTSKDDSTKPQNTSNNDYYCSPTQQEVTNSKHRSSLSSGSLSSILDNISTHSDSAISGISGSKNKVGKALGEKLEALKPSVSNKWKIDGGSSHCSNCSAKNEEIHQLKMRLERAYSKHNISLPPEDTIQRIMLGHPYSLECYRMMDDKIKLLDCALDTMDSSTILLVLVFLKNTMKMSYFLKELQKRPHAIQVMLGRTEEAAMFKYELALQSQTSDLQIKNLVNALGTVFKDPFLTHESQMVKQHIELIEIQTNIDNVDSKDQSNAMLHEYPRATSLLGQSLLTSLYYSSMYHWHEPENVQSSPLFLKRNFKIADRQFLWTVLRARAKVKHWPLPTDLDNLLATKGLIGTLTALSGMSGGGKIVKNTLPIERVIDSLAATGAPSNVLSSYINLLGSNELKLKYGFAYKCHLAVIEAYIAQKNREGLETYLKQMTFGSPEYVKAEQALK</sequence>
<feature type="non-terminal residue" evidence="7">
    <location>
        <position position="476"/>
    </location>
</feature>
<keyword evidence="4" id="KW-0967">Endosome</keyword>
<dbReference type="OrthoDB" id="9977282at2759"/>
<gene>
    <name evidence="7" type="primary">vipas39</name>
    <name evidence="7" type="ORF">Anas_02835</name>
</gene>
<dbReference type="Proteomes" id="UP000326759">
    <property type="component" value="Unassembled WGS sequence"/>
</dbReference>
<comment type="subcellular location">
    <subcellularLocation>
        <location evidence="2">Cytoplasmic vesicle</location>
    </subcellularLocation>
    <subcellularLocation>
        <location evidence="1">Early endosome</location>
    </subcellularLocation>
    <subcellularLocation>
        <location evidence="3">Late endosome</location>
    </subcellularLocation>
</comment>
<keyword evidence="8" id="KW-1185">Reference proteome</keyword>
<name>A0A5N5SR98_9CRUS</name>
<dbReference type="GO" id="GO:0006886">
    <property type="term" value="P:intracellular protein transport"/>
    <property type="evidence" value="ECO:0007669"/>
    <property type="project" value="TreeGrafter"/>
</dbReference>
<dbReference type="GO" id="GO:0007034">
    <property type="term" value="P:vacuolar transport"/>
    <property type="evidence" value="ECO:0007669"/>
    <property type="project" value="TreeGrafter"/>
</dbReference>
<reference evidence="7 8" key="1">
    <citation type="journal article" date="2019" name="PLoS Biol.">
        <title>Sex chromosomes control vertical transmission of feminizing Wolbachia symbionts in an isopod.</title>
        <authorList>
            <person name="Becking T."/>
            <person name="Chebbi M.A."/>
            <person name="Giraud I."/>
            <person name="Moumen B."/>
            <person name="Laverre T."/>
            <person name="Caubet Y."/>
            <person name="Peccoud J."/>
            <person name="Gilbert C."/>
            <person name="Cordaux R."/>
        </authorList>
    </citation>
    <scope>NUCLEOTIDE SEQUENCE [LARGE SCALE GENOMIC DNA]</scope>
    <source>
        <strain evidence="7">ANa2</strain>
        <tissue evidence="7">Whole body excluding digestive tract and cuticle</tissue>
    </source>
</reference>
<comment type="caution">
    <text evidence="7">The sequence shown here is derived from an EMBL/GenBank/DDBJ whole genome shotgun (WGS) entry which is preliminary data.</text>
</comment>
<organism evidence="7 8">
    <name type="scientific">Armadillidium nasatum</name>
    <dbReference type="NCBI Taxonomy" id="96803"/>
    <lineage>
        <taxon>Eukaryota</taxon>
        <taxon>Metazoa</taxon>
        <taxon>Ecdysozoa</taxon>
        <taxon>Arthropoda</taxon>
        <taxon>Crustacea</taxon>
        <taxon>Multicrustacea</taxon>
        <taxon>Malacostraca</taxon>
        <taxon>Eumalacostraca</taxon>
        <taxon>Peracarida</taxon>
        <taxon>Isopoda</taxon>
        <taxon>Oniscidea</taxon>
        <taxon>Crinocheta</taxon>
        <taxon>Armadillidiidae</taxon>
        <taxon>Armadillidium</taxon>
    </lineage>
</organism>